<sequence>MSGYEGVGQARAANQALVRLAQHGDLPAFEEVVHRFQRRVFGLAYQYLQDRDEAQDLAQEIFVRLYRQLQRYDPSRPFEPWFWKLAGNVAASYLRRRPAPSQELGDSGMSTAATDQLELQLAISDLTPELRLPLLLHYQADLRVEDVAAALDLSAAAVKSRLFRARAVLRVLLAEDGQS</sequence>
<name>A0A934KIS6_9BACT</name>
<dbReference type="Proteomes" id="UP000620075">
    <property type="component" value="Unassembled WGS sequence"/>
</dbReference>
<evidence type="ECO:0000259" key="6">
    <source>
        <dbReference type="Pfam" id="PF08281"/>
    </source>
</evidence>
<evidence type="ECO:0000256" key="3">
    <source>
        <dbReference type="ARBA" id="ARBA00023082"/>
    </source>
</evidence>
<comment type="similarity">
    <text evidence="1">Belongs to the sigma-70 factor family. ECF subfamily.</text>
</comment>
<dbReference type="Gene3D" id="1.10.1740.10">
    <property type="match status" value="1"/>
</dbReference>
<dbReference type="SUPFAM" id="SSF88659">
    <property type="entry name" value="Sigma3 and sigma4 domains of RNA polymerase sigma factors"/>
    <property type="match status" value="1"/>
</dbReference>
<dbReference type="EMBL" id="JAEKNQ010000054">
    <property type="protein sequence ID" value="MBJ7604247.1"/>
    <property type="molecule type" value="Genomic_DNA"/>
</dbReference>
<feature type="domain" description="RNA polymerase sigma-70 region 2" evidence="5">
    <location>
        <begin position="33"/>
        <end position="97"/>
    </location>
</feature>
<dbReference type="InterPro" id="IPR036388">
    <property type="entry name" value="WH-like_DNA-bd_sf"/>
</dbReference>
<evidence type="ECO:0000313" key="8">
    <source>
        <dbReference type="Proteomes" id="UP000620075"/>
    </source>
</evidence>
<feature type="domain" description="RNA polymerase sigma factor 70 region 4 type 2" evidence="6">
    <location>
        <begin position="117"/>
        <end position="167"/>
    </location>
</feature>
<evidence type="ECO:0000313" key="7">
    <source>
        <dbReference type="EMBL" id="MBJ7604247.1"/>
    </source>
</evidence>
<reference evidence="7 8" key="1">
    <citation type="submission" date="2020-10" db="EMBL/GenBank/DDBJ databases">
        <title>Ca. Dormibacterota MAGs.</title>
        <authorList>
            <person name="Montgomery K."/>
        </authorList>
    </citation>
    <scope>NUCLEOTIDE SEQUENCE [LARGE SCALE GENOMIC DNA]</scope>
    <source>
        <strain evidence="7">SC8811_S16_3</strain>
    </source>
</reference>
<evidence type="ECO:0000256" key="1">
    <source>
        <dbReference type="ARBA" id="ARBA00010641"/>
    </source>
</evidence>
<dbReference type="Pfam" id="PF08281">
    <property type="entry name" value="Sigma70_r4_2"/>
    <property type="match status" value="1"/>
</dbReference>
<dbReference type="InterPro" id="IPR039425">
    <property type="entry name" value="RNA_pol_sigma-70-like"/>
</dbReference>
<evidence type="ECO:0000256" key="4">
    <source>
        <dbReference type="ARBA" id="ARBA00023163"/>
    </source>
</evidence>
<evidence type="ECO:0000259" key="5">
    <source>
        <dbReference type="Pfam" id="PF04542"/>
    </source>
</evidence>
<dbReference type="InterPro" id="IPR014284">
    <property type="entry name" value="RNA_pol_sigma-70_dom"/>
</dbReference>
<dbReference type="NCBIfam" id="TIGR02937">
    <property type="entry name" value="sigma70-ECF"/>
    <property type="match status" value="1"/>
</dbReference>
<dbReference type="GO" id="GO:0003677">
    <property type="term" value="F:DNA binding"/>
    <property type="evidence" value="ECO:0007669"/>
    <property type="project" value="InterPro"/>
</dbReference>
<dbReference type="Pfam" id="PF04542">
    <property type="entry name" value="Sigma70_r2"/>
    <property type="match status" value="1"/>
</dbReference>
<protein>
    <submittedName>
        <fullName evidence="7">Sigma-70 family RNA polymerase sigma factor</fullName>
    </submittedName>
</protein>
<dbReference type="InterPro" id="IPR013324">
    <property type="entry name" value="RNA_pol_sigma_r3/r4-like"/>
</dbReference>
<dbReference type="GO" id="GO:0006352">
    <property type="term" value="P:DNA-templated transcription initiation"/>
    <property type="evidence" value="ECO:0007669"/>
    <property type="project" value="InterPro"/>
</dbReference>
<dbReference type="Gene3D" id="1.10.10.10">
    <property type="entry name" value="Winged helix-like DNA-binding domain superfamily/Winged helix DNA-binding domain"/>
    <property type="match status" value="1"/>
</dbReference>
<organism evidence="7 8">
    <name type="scientific">Candidatus Dormiibacter inghamiae</name>
    <dbReference type="NCBI Taxonomy" id="3127013"/>
    <lineage>
        <taxon>Bacteria</taxon>
        <taxon>Bacillati</taxon>
        <taxon>Candidatus Dormiibacterota</taxon>
        <taxon>Candidatus Dormibacteria</taxon>
        <taxon>Candidatus Dormibacterales</taxon>
        <taxon>Candidatus Dormibacteraceae</taxon>
        <taxon>Candidatus Dormiibacter</taxon>
    </lineage>
</organism>
<dbReference type="InterPro" id="IPR013325">
    <property type="entry name" value="RNA_pol_sigma_r2"/>
</dbReference>
<dbReference type="RefSeq" id="WP_338181559.1">
    <property type="nucleotide sequence ID" value="NZ_JAEKNQ010000054.1"/>
</dbReference>
<accession>A0A934KIS6</accession>
<dbReference type="AlphaFoldDB" id="A0A934KIS6"/>
<keyword evidence="3" id="KW-0731">Sigma factor</keyword>
<dbReference type="PANTHER" id="PTHR43133">
    <property type="entry name" value="RNA POLYMERASE ECF-TYPE SIGMA FACTO"/>
    <property type="match status" value="1"/>
</dbReference>
<evidence type="ECO:0000256" key="2">
    <source>
        <dbReference type="ARBA" id="ARBA00023015"/>
    </source>
</evidence>
<proteinExistence type="inferred from homology"/>
<dbReference type="GO" id="GO:0016987">
    <property type="term" value="F:sigma factor activity"/>
    <property type="evidence" value="ECO:0007669"/>
    <property type="project" value="UniProtKB-KW"/>
</dbReference>
<dbReference type="PANTHER" id="PTHR43133:SF51">
    <property type="entry name" value="RNA POLYMERASE SIGMA FACTOR"/>
    <property type="match status" value="1"/>
</dbReference>
<comment type="caution">
    <text evidence="7">The sequence shown here is derived from an EMBL/GenBank/DDBJ whole genome shotgun (WGS) entry which is preliminary data.</text>
</comment>
<keyword evidence="4" id="KW-0804">Transcription</keyword>
<gene>
    <name evidence="7" type="ORF">JF888_13825</name>
</gene>
<keyword evidence="2" id="KW-0805">Transcription regulation</keyword>
<dbReference type="InterPro" id="IPR007627">
    <property type="entry name" value="RNA_pol_sigma70_r2"/>
</dbReference>
<dbReference type="InterPro" id="IPR013249">
    <property type="entry name" value="RNA_pol_sigma70_r4_t2"/>
</dbReference>
<dbReference type="SUPFAM" id="SSF88946">
    <property type="entry name" value="Sigma2 domain of RNA polymerase sigma factors"/>
    <property type="match status" value="1"/>
</dbReference>